<keyword evidence="9" id="KW-0732">Signal</keyword>
<evidence type="ECO:0000256" key="9">
    <source>
        <dbReference type="SAM" id="SignalP"/>
    </source>
</evidence>
<dbReference type="GO" id="GO:0005886">
    <property type="term" value="C:plasma membrane"/>
    <property type="evidence" value="ECO:0007669"/>
    <property type="project" value="UniProtKB-SubCell"/>
</dbReference>
<evidence type="ECO:0000256" key="3">
    <source>
        <dbReference type="ARBA" id="ARBA00022692"/>
    </source>
</evidence>
<gene>
    <name evidence="10" type="ORF">BEMITA_LOCUS10782</name>
</gene>
<dbReference type="PANTHER" id="PTHR42643">
    <property type="entry name" value="IONOTROPIC RECEPTOR 20A-RELATED"/>
    <property type="match status" value="1"/>
</dbReference>
<organism evidence="10 11">
    <name type="scientific">Bemisia tabaci</name>
    <name type="common">Sweetpotato whitefly</name>
    <name type="synonym">Aleurodes tabaci</name>
    <dbReference type="NCBI Taxonomy" id="7038"/>
    <lineage>
        <taxon>Eukaryota</taxon>
        <taxon>Metazoa</taxon>
        <taxon>Ecdysozoa</taxon>
        <taxon>Arthropoda</taxon>
        <taxon>Hexapoda</taxon>
        <taxon>Insecta</taxon>
        <taxon>Pterygota</taxon>
        <taxon>Neoptera</taxon>
        <taxon>Paraneoptera</taxon>
        <taxon>Hemiptera</taxon>
        <taxon>Sternorrhyncha</taxon>
        <taxon>Aleyrodoidea</taxon>
        <taxon>Aleyrodidae</taxon>
        <taxon>Aleyrodinae</taxon>
        <taxon>Bemisia</taxon>
    </lineage>
</organism>
<keyword evidence="5 8" id="KW-0472">Membrane</keyword>
<evidence type="ECO:0000256" key="5">
    <source>
        <dbReference type="ARBA" id="ARBA00023136"/>
    </source>
</evidence>
<reference evidence="10" key="1">
    <citation type="submission" date="2021-12" db="EMBL/GenBank/DDBJ databases">
        <authorList>
            <person name="King R."/>
        </authorList>
    </citation>
    <scope>NUCLEOTIDE SEQUENCE</scope>
</reference>
<feature type="signal peptide" evidence="9">
    <location>
        <begin position="1"/>
        <end position="30"/>
    </location>
</feature>
<evidence type="ECO:0000313" key="11">
    <source>
        <dbReference type="Proteomes" id="UP001152759"/>
    </source>
</evidence>
<keyword evidence="2" id="KW-1003">Cell membrane</keyword>
<accession>A0A9P0CBK7</accession>
<evidence type="ECO:0000256" key="8">
    <source>
        <dbReference type="SAM" id="Phobius"/>
    </source>
</evidence>
<feature type="transmembrane region" description="Helical" evidence="8">
    <location>
        <begin position="471"/>
        <end position="488"/>
    </location>
</feature>
<protein>
    <recommendedName>
        <fullName evidence="12">Ionotropic receptor</fullName>
    </recommendedName>
</protein>
<name>A0A9P0CBK7_BEMTA</name>
<comment type="subcellular location">
    <subcellularLocation>
        <location evidence="1">Cell membrane</location>
        <topology evidence="1">Multi-pass membrane protein</topology>
    </subcellularLocation>
</comment>
<dbReference type="PANTHER" id="PTHR42643:SF38">
    <property type="entry name" value="IONOTROPIC RECEPTOR 100A"/>
    <property type="match status" value="1"/>
</dbReference>
<evidence type="ECO:0000256" key="2">
    <source>
        <dbReference type="ARBA" id="ARBA00022475"/>
    </source>
</evidence>
<sequence length="760" mass="86659">MLQASVRNVSWMESVSFTICVLLLIQRASPSEIEDVRHDTLKFIVTTCNHTVHVNHRRLFYIANTMPEFPMPRLVQALHNQDIQTTVIASPRQLKNFVRTPCPNNIIILVNSLNDILNLILDTASDAHGIENGGEKTLMQTHSANASPVLTDYCIRTDGLPHVDINKICDVQLNISSAELEDNGKLTDAVHDLTKGLYVHDIWNSRNHLIFVICSAYGRGGHTSKFALNPIASPEESESKFNADEVTSSKLIFVFRFIWRMFSGYKSVVCNEDSCFKYDPFIEKIIRLSEKNKDDFFQFSIKNMQQKKVMAFLSWREDFSSGIEPILMNAMNTLMGDIMADISRHLNFSCDYIYVDNSLKFNMTLTDLAVDQSHRNGAKLHILYLATLFREGDLVKFDQTTSVETCAVSVITPRSSFIPQSAVAFKCYSLAVWIFIFITIILFLMMQAFLQHVFYRTLQYIRGGEDVNQDEVSVFLTIYAYFICGQPPRLILGHLYTSRIVFVIVIFASMILSGLFQNGMVILLSARVRFPDIDTLEELAESDLRIQVQGIESSVFLFEEQLLLKDRSDILTDTIDTYVRDLEVFIDKLDDPLLYAYHWNNSLPLNIPATGMNIYDGLVQFDRALRQSLQSDAFLVHAPLALLPRTLLFEHSLIRDFTVVYHKVEENVMTYPYGYNLLKYSFLFDALNERITSTLEFGLVGKYLPTEFLQKLNGLSVGPGEEGTAPRVFDMNDLQIAFIFLAVGLTLSYFVFVAELFIHP</sequence>
<feature type="transmembrane region" description="Helical" evidence="8">
    <location>
        <begin position="500"/>
        <end position="524"/>
    </location>
</feature>
<keyword evidence="7" id="KW-0325">Glycoprotein</keyword>
<keyword evidence="3 8" id="KW-0812">Transmembrane</keyword>
<dbReference type="EMBL" id="OU963867">
    <property type="protein sequence ID" value="CAH0774426.1"/>
    <property type="molecule type" value="Genomic_DNA"/>
</dbReference>
<keyword evidence="4 8" id="KW-1133">Transmembrane helix</keyword>
<dbReference type="AlphaFoldDB" id="A0A9P0CBK7"/>
<keyword evidence="6" id="KW-0675">Receptor</keyword>
<feature type="chain" id="PRO_5040109517" description="Ionotropic receptor" evidence="9">
    <location>
        <begin position="31"/>
        <end position="760"/>
    </location>
</feature>
<evidence type="ECO:0000256" key="4">
    <source>
        <dbReference type="ARBA" id="ARBA00022989"/>
    </source>
</evidence>
<evidence type="ECO:0008006" key="12">
    <source>
        <dbReference type="Google" id="ProtNLM"/>
    </source>
</evidence>
<dbReference type="Proteomes" id="UP001152759">
    <property type="component" value="Chromosome 6"/>
</dbReference>
<evidence type="ECO:0000313" key="10">
    <source>
        <dbReference type="EMBL" id="CAH0774426.1"/>
    </source>
</evidence>
<evidence type="ECO:0000256" key="7">
    <source>
        <dbReference type="ARBA" id="ARBA00023180"/>
    </source>
</evidence>
<evidence type="ECO:0000256" key="1">
    <source>
        <dbReference type="ARBA" id="ARBA00004651"/>
    </source>
</evidence>
<keyword evidence="11" id="KW-1185">Reference proteome</keyword>
<feature type="transmembrane region" description="Helical" evidence="8">
    <location>
        <begin position="736"/>
        <end position="758"/>
    </location>
</feature>
<proteinExistence type="predicted"/>
<evidence type="ECO:0000256" key="6">
    <source>
        <dbReference type="ARBA" id="ARBA00023170"/>
    </source>
</evidence>
<feature type="transmembrane region" description="Helical" evidence="8">
    <location>
        <begin position="430"/>
        <end position="450"/>
    </location>
</feature>
<dbReference type="InterPro" id="IPR052192">
    <property type="entry name" value="Insect_Ionotropic_Sensory_Rcpt"/>
</dbReference>